<keyword evidence="3" id="KW-1185">Reference proteome</keyword>
<dbReference type="STRING" id="1193518.BN13_260026"/>
<reference evidence="2 3" key="1">
    <citation type="journal article" date="2013" name="ISME J.">
        <title>A metabolic model for members of the genus Tetrasphaera involved in enhanced biological phosphorus removal.</title>
        <authorList>
            <person name="Kristiansen R."/>
            <person name="Nguyen H.T.T."/>
            <person name="Saunders A.M."/>
            <person name="Nielsen J.L."/>
            <person name="Wimmer R."/>
            <person name="Le V.Q."/>
            <person name="McIlroy S.J."/>
            <person name="Petrovski S."/>
            <person name="Seviour R.J."/>
            <person name="Calteau A."/>
            <person name="Nielsen K.L."/>
            <person name="Nielsen P.H."/>
        </authorList>
    </citation>
    <scope>NUCLEOTIDE SEQUENCE [LARGE SCALE GENOMIC DNA]</scope>
    <source>
        <strain evidence="2 3">Ben 74</strain>
    </source>
</reference>
<dbReference type="InterPro" id="IPR022183">
    <property type="entry name" value="DUF3710"/>
</dbReference>
<dbReference type="EMBL" id="CAJC01000135">
    <property type="protein sequence ID" value="CCI52981.1"/>
    <property type="molecule type" value="Genomic_DNA"/>
</dbReference>
<dbReference type="OrthoDB" id="8480367at2"/>
<feature type="region of interest" description="Disordered" evidence="1">
    <location>
        <begin position="1"/>
        <end position="37"/>
    </location>
</feature>
<dbReference type="Pfam" id="PF12502">
    <property type="entry name" value="DUF3710"/>
    <property type="match status" value="1"/>
</dbReference>
<evidence type="ECO:0000313" key="3">
    <source>
        <dbReference type="Proteomes" id="UP000035720"/>
    </source>
</evidence>
<proteinExistence type="predicted"/>
<sequence length="231" mass="24761">MSLFRRRTADTPASEEAVSETPDATPTSGRPQGPWDASEVDLTVGRLDLGSLLISPTQGLELRIEMDQETDTIAGIQLIVGESAAQVQAFAAPRSGGQWDEIREELAASIVAAGGTVEQEDGEFGSELRVRLPQVSPEGRTVFAPARFLGIEGPRWFVRAVVSGRAALDTQGVDPVIEALRGLVVVRGAHPMAPRELLPLRLPETTTEEPAQPATPSLDPFERGPEITEVH</sequence>
<evidence type="ECO:0008006" key="4">
    <source>
        <dbReference type="Google" id="ProtNLM"/>
    </source>
</evidence>
<feature type="compositionally biased region" description="Basic and acidic residues" evidence="1">
    <location>
        <begin position="220"/>
        <end position="231"/>
    </location>
</feature>
<feature type="compositionally biased region" description="Low complexity" evidence="1">
    <location>
        <begin position="202"/>
        <end position="216"/>
    </location>
</feature>
<gene>
    <name evidence="2" type="ORF">BN13_260026</name>
</gene>
<accession>A0A077M6T3</accession>
<evidence type="ECO:0000256" key="1">
    <source>
        <dbReference type="SAM" id="MobiDB-lite"/>
    </source>
</evidence>
<dbReference type="RefSeq" id="WP_048545288.1">
    <property type="nucleotide sequence ID" value="NZ_HF571038.1"/>
</dbReference>
<evidence type="ECO:0000313" key="2">
    <source>
        <dbReference type="EMBL" id="CCI52981.1"/>
    </source>
</evidence>
<protein>
    <recommendedName>
        <fullName evidence="4">DUF3710 domain-containing protein</fullName>
    </recommendedName>
</protein>
<comment type="caution">
    <text evidence="2">The sequence shown here is derived from an EMBL/GenBank/DDBJ whole genome shotgun (WGS) entry which is preliminary data.</text>
</comment>
<organism evidence="2 3">
    <name type="scientific">Nostocoides jenkinsii Ben 74</name>
    <dbReference type="NCBI Taxonomy" id="1193518"/>
    <lineage>
        <taxon>Bacteria</taxon>
        <taxon>Bacillati</taxon>
        <taxon>Actinomycetota</taxon>
        <taxon>Actinomycetes</taxon>
        <taxon>Micrococcales</taxon>
        <taxon>Intrasporangiaceae</taxon>
        <taxon>Nostocoides</taxon>
    </lineage>
</organism>
<name>A0A077M6T3_9MICO</name>
<dbReference type="AlphaFoldDB" id="A0A077M6T3"/>
<feature type="region of interest" description="Disordered" evidence="1">
    <location>
        <begin position="202"/>
        <end position="231"/>
    </location>
</feature>
<dbReference type="Proteomes" id="UP000035720">
    <property type="component" value="Unassembled WGS sequence"/>
</dbReference>